<feature type="compositionally biased region" description="Polar residues" evidence="5">
    <location>
        <begin position="175"/>
        <end position="185"/>
    </location>
</feature>
<organism evidence="7 8">
    <name type="scientific">Streptococcus mitis</name>
    <dbReference type="NCBI Taxonomy" id="28037"/>
    <lineage>
        <taxon>Bacteria</taxon>
        <taxon>Bacillati</taxon>
        <taxon>Bacillota</taxon>
        <taxon>Bacilli</taxon>
        <taxon>Lactobacillales</taxon>
        <taxon>Streptococcaceae</taxon>
        <taxon>Streptococcus</taxon>
        <taxon>Streptococcus mitis group</taxon>
    </lineage>
</organism>
<feature type="compositionally biased region" description="Low complexity" evidence="5">
    <location>
        <begin position="2213"/>
        <end position="2224"/>
    </location>
</feature>
<dbReference type="InterPro" id="IPR005877">
    <property type="entry name" value="YSIRK_signal_dom"/>
</dbReference>
<feature type="region of interest" description="Disordered" evidence="5">
    <location>
        <begin position="175"/>
        <end position="210"/>
    </location>
</feature>
<dbReference type="Pfam" id="PF18200">
    <property type="entry name" value="Big_11"/>
    <property type="match status" value="3"/>
</dbReference>
<dbReference type="InterPro" id="IPR059115">
    <property type="entry name" value="Rib"/>
</dbReference>
<dbReference type="OrthoDB" id="2214329at2"/>
<dbReference type="Pfam" id="PF08428">
    <property type="entry name" value="Rib"/>
    <property type="match status" value="2"/>
</dbReference>
<feature type="compositionally biased region" description="Polar residues" evidence="5">
    <location>
        <begin position="1350"/>
        <end position="1360"/>
    </location>
</feature>
<evidence type="ECO:0000256" key="2">
    <source>
        <dbReference type="ARBA" id="ARBA00022525"/>
    </source>
</evidence>
<evidence type="ECO:0000256" key="5">
    <source>
        <dbReference type="SAM" id="MobiDB-lite"/>
    </source>
</evidence>
<feature type="region of interest" description="Disordered" evidence="5">
    <location>
        <begin position="734"/>
        <end position="753"/>
    </location>
</feature>
<dbReference type="EMBL" id="JPFU01000010">
    <property type="protein sequence ID" value="KEQ36110.1"/>
    <property type="molecule type" value="Genomic_DNA"/>
</dbReference>
<keyword evidence="1" id="KW-0134">Cell wall</keyword>
<evidence type="ECO:0000256" key="1">
    <source>
        <dbReference type="ARBA" id="ARBA00022512"/>
    </source>
</evidence>
<feature type="compositionally biased region" description="Polar residues" evidence="5">
    <location>
        <begin position="1487"/>
        <end position="1497"/>
    </location>
</feature>
<feature type="compositionally biased region" description="Polar residues" evidence="5">
    <location>
        <begin position="2055"/>
        <end position="2068"/>
    </location>
</feature>
<comment type="caution">
    <text evidence="7">The sequence shown here is derived from an EMBL/GenBank/DDBJ whole genome shotgun (WGS) entry which is preliminary data.</text>
</comment>
<feature type="compositionally biased region" description="Basic and acidic residues" evidence="5">
    <location>
        <begin position="1433"/>
        <end position="1457"/>
    </location>
</feature>
<dbReference type="PROSITE" id="PS50847">
    <property type="entry name" value="GRAM_POS_ANCHORING"/>
    <property type="match status" value="1"/>
</dbReference>
<dbReference type="InterPro" id="IPR019931">
    <property type="entry name" value="LPXTG_anchor"/>
</dbReference>
<feature type="compositionally biased region" description="Low complexity" evidence="5">
    <location>
        <begin position="2174"/>
        <end position="2198"/>
    </location>
</feature>
<sequence>MENKSNSLNRIKRHQREKVLRFSIRKYSFGAASVAVAALMFLGARVASADSVIENHSQPTTDVVNQKEKDKPLVEIQQSTDNKVEVAQNPSEKKMTTNNESVVKVVDKAKLKKVVEELNTTLSSKSDLDKSVISPIKDRVQKGQALLDSDTATQKDVDELLSLLESDLTVLSNATKESSKVQENATENKTEIKDNKSTSELSEADKTISDKKESLKLSAEQLQAAVLELPEHESTKEVFEKANELLGLAQGVIENTTISPNDVEDMTKRVKRMFNSVKISTLRLTSGSHDPRNGKSMAQGTNFRATTVEYGRVENALINVKEFISEARGQGSTENGNRDRTIQKTFMTAKYSEENGAKYITYDVYFQNDGRALDGATRNALWFYPPRDILYSDGSYPKGPVYEAYYERYRNNTGTGTLSHNPNNFTKVGDTYNVPLRNGQYEDSSSQRLWGESYSFFQLTAGPTRDNQRQEMLKNLKDNPELNSIIKQNNSYPGASYSHLLSIGANVNYAYKYHVKLRLKNNVTADEAKRAGVMAVTTKSGLASNATAAYIYAATGSRLVTKPDAQVYPIQGSTHTKTVGDSIPNSGNPVADRYITRKGSGDFPAGMSWSWEGNNSPSTVNAGKFTYTAIARYQDGTTSKDANSGSDGRVYFTVNPKKPTITTSVVNKKGLTNQTIEVNVGSGVKNGSVVKLYDGNRVIGQGTSNGTTARITVSGALPGNPLKAETTVDNGGVVVSEKSDPVTPTEAPDTQAPTLTITPANQTVVEGQTVTFTVTARDNKHVNLDANDFLTKYGTRVFSGKASITSPTDTDTEKTRRITITTTAEDVGKTNTITFNATDNANHRATPVSFTFTVTSRDKIAPTITAGNATVTSREQITPISVTAEDNRGGVGMRDNNPIEVTGLPSGLTYANNQITGTPTGSAGNTTVTIKAYDRNNRLTTKTITITVRSQADVHNPTGAGLTVNQNHTITDAELKAKVSNYAPGSLSIVSRPSTATAGNAGNAVVKVTYPDGTFDNVNVPVTVTDVTGPTITANNATVTSREQITPIPVTAVDNTGGVGMRQNNPIEVTGLPSGLTYANNQITGTPTGPAGNSTVTIKAYDRNNRLTTKTITITVRSQADVHNPTGETLTVPYNHNITDDEVKAKVQNFAPGTLTVQSKPSTNTSGNVGNAVVIVTYPDGSQEPVNVNVTVLEKLTGTVTNPGKVKEKAQVPPTKVVTPNKPGSTITTETPVNGLTVDGDGNLTGTPTVPSWGDDEERKVTIPVKVKNGDDEVTVEVPVTIQRDTDGDGDPDVTDKDDDNDGIPDETEKTNGTDPKVADKLTGTVTNPGKVKEKAQVPPTKVVTPNKPGSTITTETPVNGLTVDGDGNLTGTPTVPSWGDDEERKVTIPVKVKNGDDEVTVEVPVTIQRDTDGDGDPDVTDKDDDNDGIPDETEKTNGTDPKVADTLKPLEVEIIRKPNGNAIVTPKKPDGTTYPSGSKVEIPGENGTTITVTIGDNGSGEVPNDNLPKKDVPGTGTVTEPNKKPSQPVDVTTPARKTPTVDVEQDPKTGDVTVTPKRPDGSTYPPGTTVEIPGKDGNPITVTIGEDGKGKVPNSELPEGKVPGTAKITEPGKPAVEVPNVTTPAHKTPTVDVEQDPKTGDVTVTPKRPDGSTYPPGTTVEIPGKDGNPITVTIGEDGKGKVPNSELPEGKVPGTGKITEPGKPVVEVPNVTTPAHKTPTVDVEQDPKTGDVTVTPKRPDGSTYPPGTTVEIPGKDGNPITVTIGEDGKGKVPNSELPEGKVPGTGKITEPGKPAMEVPNVTTPAHKTPTVDVEQDPKTGDVTVTPKRPDGSTYPPGTTVEIPGKDGNPITVTIGEDGKGKVPNSELPEGKVPGTAKITEPGKPAVEVPNVTTPAHKTPTVDVEQDPKTGEVTVTPKKPDGSTFPPGTTVEIPGENGPITVEIGQDGKGKVPNDKLPKKDVPGTAKITEPGKPAVEVPNVTTPGKFTPETPVTEKPGKIEITQQPNGNAIVTPKKPDGTTYPSGSKVEIPGENGTTIIVTIGDNGSGEVPNDNLPKTNVPGTGTVTEPNKKPSQPVDVTTPARKTPTVDVEQDPKTGDVTVTPKKPDGSTYPPGTKVEIPGKDGNPITVTIGEEGKGKVPNSELPDGKVPGTGKITEPGKPAVEVPVETPAKVTPATPTDTIPVAPVTPDTPVKPDTNGGSGQDTPAPSPTTPTTDAVTPNADQVDTKTTNDNGAKSNDSQNVLPNTGTESNAALASLGLLGLLSGFGLVARKKKED</sequence>
<feature type="compositionally biased region" description="Basic and acidic residues" evidence="5">
    <location>
        <begin position="1946"/>
        <end position="1962"/>
    </location>
</feature>
<keyword evidence="3" id="KW-0732">Signal</keyword>
<feature type="region of interest" description="Disordered" evidence="5">
    <location>
        <begin position="1205"/>
        <end position="2250"/>
    </location>
</feature>
<feature type="compositionally biased region" description="Polar residues" evidence="5">
    <location>
        <begin position="2228"/>
        <end position="2250"/>
    </location>
</feature>
<feature type="compositionally biased region" description="Basic and acidic residues" evidence="5">
    <location>
        <begin position="1307"/>
        <end position="1320"/>
    </location>
</feature>
<gene>
    <name evidence="7" type="ORF">SK629_0772</name>
</gene>
<dbReference type="Proteomes" id="UP000028090">
    <property type="component" value="Unassembled WGS sequence"/>
</dbReference>
<dbReference type="PATRIC" id="fig|28037.95.peg.711"/>
<dbReference type="NCBIfam" id="TIGR01167">
    <property type="entry name" value="LPXTG_anchor"/>
    <property type="match status" value="1"/>
</dbReference>
<keyword evidence="2" id="KW-0964">Secreted</keyword>
<feature type="compositionally biased region" description="Low complexity" evidence="5">
    <location>
        <begin position="1212"/>
        <end position="1223"/>
    </location>
</feature>
<proteinExistence type="predicted"/>
<accession>A0A081PZI7</accession>
<feature type="compositionally biased region" description="Polar residues" evidence="5">
    <location>
        <begin position="1224"/>
        <end position="1234"/>
    </location>
</feature>
<feature type="domain" description="Gram-positive cocci surface proteins LPxTG" evidence="6">
    <location>
        <begin position="2245"/>
        <end position="2278"/>
    </location>
</feature>
<dbReference type="Pfam" id="PF00746">
    <property type="entry name" value="Gram_pos_anchor"/>
    <property type="match status" value="1"/>
</dbReference>
<evidence type="ECO:0000256" key="4">
    <source>
        <dbReference type="ARBA" id="ARBA00023088"/>
    </source>
</evidence>
<dbReference type="InterPro" id="IPR013783">
    <property type="entry name" value="Ig-like_fold"/>
</dbReference>
<dbReference type="InterPro" id="IPR041339">
    <property type="entry name" value="Ig-like_bac"/>
</dbReference>
<evidence type="ECO:0000259" key="6">
    <source>
        <dbReference type="PROSITE" id="PS50847"/>
    </source>
</evidence>
<keyword evidence="4" id="KW-0572">Peptidoglycan-anchor</keyword>
<dbReference type="RefSeq" id="WP_042900660.1">
    <property type="nucleotide sequence ID" value="NZ_JPFU01000010.1"/>
</dbReference>
<feature type="compositionally biased region" description="Basic and acidic residues" evidence="5">
    <location>
        <begin position="186"/>
        <end position="210"/>
    </location>
</feature>
<dbReference type="Pfam" id="PF04650">
    <property type="entry name" value="YSIRK_signal"/>
    <property type="match status" value="1"/>
</dbReference>
<reference evidence="7 8" key="1">
    <citation type="submission" date="2014-05" db="EMBL/GenBank/DDBJ databases">
        <authorList>
            <person name="Daugherty S.C."/>
            <person name="Tallon L.J."/>
            <person name="Sadzewicz L."/>
            <person name="Kilian M."/>
            <person name="Tettelin H."/>
        </authorList>
    </citation>
    <scope>NUCLEOTIDE SEQUENCE [LARGE SCALE GENOMIC DNA]</scope>
    <source>
        <strain evidence="7 8">SK629</strain>
    </source>
</reference>
<dbReference type="NCBIfam" id="TIGR01168">
    <property type="entry name" value="YSIRK_signal"/>
    <property type="match status" value="1"/>
</dbReference>
<dbReference type="Pfam" id="PF05345">
    <property type="entry name" value="He_PIG"/>
    <property type="match status" value="1"/>
</dbReference>
<evidence type="ECO:0000256" key="3">
    <source>
        <dbReference type="ARBA" id="ARBA00022729"/>
    </source>
</evidence>
<feature type="compositionally biased region" description="Acidic residues" evidence="5">
    <location>
        <begin position="1288"/>
        <end position="1306"/>
    </location>
</feature>
<feature type="compositionally biased region" description="Acidic residues" evidence="5">
    <location>
        <begin position="1414"/>
        <end position="1432"/>
    </location>
</feature>
<dbReference type="Gene3D" id="2.60.40.10">
    <property type="entry name" value="Immunoglobulins"/>
    <property type="match status" value="2"/>
</dbReference>
<feature type="compositionally biased region" description="Low complexity" evidence="5">
    <location>
        <begin position="1338"/>
        <end position="1349"/>
    </location>
</feature>
<evidence type="ECO:0000313" key="8">
    <source>
        <dbReference type="Proteomes" id="UP000028090"/>
    </source>
</evidence>
<protein>
    <submittedName>
        <fullName evidence="7">LPXTG-motif cell wall anchor domain protein</fullName>
    </submittedName>
</protein>
<name>A0A081PZI7_STRMT</name>
<evidence type="ECO:0000313" key="7">
    <source>
        <dbReference type="EMBL" id="KEQ36110.1"/>
    </source>
</evidence>